<dbReference type="PANTHER" id="PTHR10696">
    <property type="entry name" value="GAMMA-BUTYROBETAINE HYDROXYLASE-RELATED"/>
    <property type="match status" value="1"/>
</dbReference>
<gene>
    <name evidence="4" type="ORF">QBC33DRAFT_579225</name>
</gene>
<evidence type="ECO:0000256" key="2">
    <source>
        <dbReference type="SAM" id="MobiDB-lite"/>
    </source>
</evidence>
<dbReference type="InterPro" id="IPR050411">
    <property type="entry name" value="AlphaKG_dependent_hydroxylases"/>
</dbReference>
<dbReference type="SUPFAM" id="SSF51197">
    <property type="entry name" value="Clavaminate synthase-like"/>
    <property type="match status" value="1"/>
</dbReference>
<evidence type="ECO:0000313" key="5">
    <source>
        <dbReference type="Proteomes" id="UP001244011"/>
    </source>
</evidence>
<dbReference type="EMBL" id="MU839013">
    <property type="protein sequence ID" value="KAK1765918.1"/>
    <property type="molecule type" value="Genomic_DNA"/>
</dbReference>
<evidence type="ECO:0000259" key="3">
    <source>
        <dbReference type="Pfam" id="PF02668"/>
    </source>
</evidence>
<reference evidence="4" key="1">
    <citation type="submission" date="2023-06" db="EMBL/GenBank/DDBJ databases">
        <title>Genome-scale phylogeny and comparative genomics of the fungal order Sordariales.</title>
        <authorList>
            <consortium name="Lawrence Berkeley National Laboratory"/>
            <person name="Hensen N."/>
            <person name="Bonometti L."/>
            <person name="Westerberg I."/>
            <person name="Brannstrom I.O."/>
            <person name="Guillou S."/>
            <person name="Cros-Aarteil S."/>
            <person name="Calhoun S."/>
            <person name="Haridas S."/>
            <person name="Kuo A."/>
            <person name="Mondo S."/>
            <person name="Pangilinan J."/>
            <person name="Riley R."/>
            <person name="Labutti K."/>
            <person name="Andreopoulos B."/>
            <person name="Lipzen A."/>
            <person name="Chen C."/>
            <person name="Yanf M."/>
            <person name="Daum C."/>
            <person name="Ng V."/>
            <person name="Clum A."/>
            <person name="Steindorff A."/>
            <person name="Ohm R."/>
            <person name="Martin F."/>
            <person name="Silar P."/>
            <person name="Natvig D."/>
            <person name="Lalanne C."/>
            <person name="Gautier V."/>
            <person name="Ament-Velasquez S.L."/>
            <person name="Kruys A."/>
            <person name="Hutchinson M.I."/>
            <person name="Powell A.J."/>
            <person name="Barry K."/>
            <person name="Miller A.N."/>
            <person name="Grigoriev I.V."/>
            <person name="Debuchy R."/>
            <person name="Gladieux P."/>
            <person name="Thoren M.H."/>
            <person name="Johannesson H."/>
        </authorList>
    </citation>
    <scope>NUCLEOTIDE SEQUENCE</scope>
    <source>
        <strain evidence="4">8032-3</strain>
    </source>
</reference>
<dbReference type="PANTHER" id="PTHR10696:SF54">
    <property type="entry name" value="FAMILY OXIDOREDUCTASE, PUTATIVE (AFU_ORTHOLOGUE AFUA_4G13850)-RELATED"/>
    <property type="match status" value="1"/>
</dbReference>
<dbReference type="Pfam" id="PF02668">
    <property type="entry name" value="TauD"/>
    <property type="match status" value="1"/>
</dbReference>
<name>A0AAJ0BYS7_9PEZI</name>
<organism evidence="4 5">
    <name type="scientific">Phialemonium atrogriseum</name>
    <dbReference type="NCBI Taxonomy" id="1093897"/>
    <lineage>
        <taxon>Eukaryota</taxon>
        <taxon>Fungi</taxon>
        <taxon>Dikarya</taxon>
        <taxon>Ascomycota</taxon>
        <taxon>Pezizomycotina</taxon>
        <taxon>Sordariomycetes</taxon>
        <taxon>Sordariomycetidae</taxon>
        <taxon>Cephalothecales</taxon>
        <taxon>Cephalothecaceae</taxon>
        <taxon>Phialemonium</taxon>
    </lineage>
</organism>
<dbReference type="Proteomes" id="UP001244011">
    <property type="component" value="Unassembled WGS sequence"/>
</dbReference>
<proteinExistence type="predicted"/>
<comment type="caution">
    <text evidence="4">The sequence shown here is derived from an EMBL/GenBank/DDBJ whole genome shotgun (WGS) entry which is preliminary data.</text>
</comment>
<dbReference type="RefSeq" id="XP_060282131.1">
    <property type="nucleotide sequence ID" value="XM_060431122.1"/>
</dbReference>
<sequence>MATAAVQIPFPAGPPGQPDIEYAPNYEKYQERIKRRKETETLEKSLPPGFPQKLNSALVWEGKDLGNSYDWSYELTPADINEIEEGLRHFQSLNQPLGFITQETFPLPNLHHTLRAISREIHTGHGFKVVRGLPVDTHTRAENIAIYAGVAAHVAPVRGRQDRHVAAGEDVVLTHIRDLTAKVDAAAIGAPAYTADKQVFHTDSGDVIALFALGAAAEGGESFLSSSWRVYNELAETRPDLVRTLAEPWAADLFGKQGKKYVAKPLLHHQPATDTTPERLIIQYARRSFTGYWGLPRSADIPAITEAQAEALDALHYTAEKYAVALDFKKGDVQFVNNLSIFHARGDFRDSPEEQRHLIRLWLRDPEYAWETPEALRERWDQVYKDVTPESSVFPLEPTIRSASSGHVQHLVIVIRVKVRLTP</sequence>
<dbReference type="FunFam" id="3.60.130.10:FF:000011">
    <property type="entry name" value="Taurine catabolism dioxygenase TauD"/>
    <property type="match status" value="1"/>
</dbReference>
<feature type="domain" description="TauD/TfdA-like" evidence="3">
    <location>
        <begin position="95"/>
        <end position="362"/>
    </location>
</feature>
<dbReference type="AlphaFoldDB" id="A0AAJ0BYS7"/>
<protein>
    <recommendedName>
        <fullName evidence="3">TauD/TfdA-like domain-containing protein</fullName>
    </recommendedName>
</protein>
<dbReference type="InterPro" id="IPR003819">
    <property type="entry name" value="TauD/TfdA-like"/>
</dbReference>
<dbReference type="GO" id="GO:0016491">
    <property type="term" value="F:oxidoreductase activity"/>
    <property type="evidence" value="ECO:0007669"/>
    <property type="project" value="UniProtKB-KW"/>
</dbReference>
<dbReference type="GeneID" id="85314309"/>
<accession>A0AAJ0BYS7</accession>
<keyword evidence="5" id="KW-1185">Reference proteome</keyword>
<feature type="region of interest" description="Disordered" evidence="2">
    <location>
        <begin position="1"/>
        <end position="22"/>
    </location>
</feature>
<evidence type="ECO:0000313" key="4">
    <source>
        <dbReference type="EMBL" id="KAK1765918.1"/>
    </source>
</evidence>
<keyword evidence="1" id="KW-0560">Oxidoreductase</keyword>
<dbReference type="Gene3D" id="3.60.130.10">
    <property type="entry name" value="Clavaminate synthase-like"/>
    <property type="match status" value="1"/>
</dbReference>
<dbReference type="InterPro" id="IPR042098">
    <property type="entry name" value="TauD-like_sf"/>
</dbReference>
<evidence type="ECO:0000256" key="1">
    <source>
        <dbReference type="ARBA" id="ARBA00023002"/>
    </source>
</evidence>